<evidence type="ECO:0000313" key="5">
    <source>
        <dbReference type="Proteomes" id="UP000008810"/>
    </source>
</evidence>
<name>A0A0Q3NP69_BRADI</name>
<keyword evidence="5" id="KW-1185">Reference proteome</keyword>
<gene>
    <name evidence="3" type="ORF">BRADI_1g48041v3</name>
</gene>
<dbReference type="PANTHER" id="PTHR45224:SF5">
    <property type="entry name" value="OS02G0311800 PROTEIN"/>
    <property type="match status" value="1"/>
</dbReference>
<protein>
    <submittedName>
        <fullName evidence="3 4">Uncharacterized protein</fullName>
    </submittedName>
</protein>
<dbReference type="InParanoid" id="A0A0Q3NP69"/>
<dbReference type="Proteomes" id="UP000008810">
    <property type="component" value="Chromosome 1"/>
</dbReference>
<keyword evidence="1" id="KW-0175">Coiled coil</keyword>
<evidence type="ECO:0000313" key="3">
    <source>
        <dbReference type="EMBL" id="KQK19366.2"/>
    </source>
</evidence>
<reference evidence="3" key="2">
    <citation type="submission" date="2017-06" db="EMBL/GenBank/DDBJ databases">
        <title>WGS assembly of Brachypodium distachyon.</title>
        <authorList>
            <consortium name="The International Brachypodium Initiative"/>
            <person name="Lucas S."/>
            <person name="Harmon-Smith M."/>
            <person name="Lail K."/>
            <person name="Tice H."/>
            <person name="Grimwood J."/>
            <person name="Bruce D."/>
            <person name="Barry K."/>
            <person name="Shu S."/>
            <person name="Lindquist E."/>
            <person name="Wang M."/>
            <person name="Pitluck S."/>
            <person name="Vogel J.P."/>
            <person name="Garvin D.F."/>
            <person name="Mockler T.C."/>
            <person name="Schmutz J."/>
            <person name="Rokhsar D."/>
            <person name="Bevan M.W."/>
        </authorList>
    </citation>
    <scope>NUCLEOTIDE SEQUENCE</scope>
    <source>
        <strain evidence="3">Bd21</strain>
    </source>
</reference>
<feature type="coiled-coil region" evidence="1">
    <location>
        <begin position="204"/>
        <end position="233"/>
    </location>
</feature>
<dbReference type="PANTHER" id="PTHR45224">
    <property type="entry name" value="OS01G0527900 PROTEIN-RELATED"/>
    <property type="match status" value="1"/>
</dbReference>
<accession>A0A0Q3NP69</accession>
<evidence type="ECO:0000256" key="1">
    <source>
        <dbReference type="SAM" id="Coils"/>
    </source>
</evidence>
<feature type="compositionally biased region" description="Basic and acidic residues" evidence="2">
    <location>
        <begin position="1"/>
        <end position="12"/>
    </location>
</feature>
<feature type="region of interest" description="Disordered" evidence="2">
    <location>
        <begin position="1"/>
        <end position="98"/>
    </location>
</feature>
<evidence type="ECO:0000256" key="2">
    <source>
        <dbReference type="SAM" id="MobiDB-lite"/>
    </source>
</evidence>
<reference evidence="3 4" key="1">
    <citation type="journal article" date="2010" name="Nature">
        <title>Genome sequencing and analysis of the model grass Brachypodium distachyon.</title>
        <authorList>
            <consortium name="International Brachypodium Initiative"/>
        </authorList>
    </citation>
    <scope>NUCLEOTIDE SEQUENCE [LARGE SCALE GENOMIC DNA]</scope>
    <source>
        <strain evidence="3 4">Bd21</strain>
    </source>
</reference>
<dbReference type="OrthoDB" id="687262at2759"/>
<dbReference type="ExpressionAtlas" id="A0A0Q3NP69">
    <property type="expression patterns" value="differential"/>
</dbReference>
<dbReference type="EMBL" id="CM000880">
    <property type="protein sequence ID" value="KQK19366.2"/>
    <property type="molecule type" value="Genomic_DNA"/>
</dbReference>
<dbReference type="AlphaFoldDB" id="A0A0Q3NP69"/>
<sequence>MARGKSSHEGTRKQHGRCSAQPSGSARPPPTQPSTGCAAPPPPLQFTGCAPPRPPLQFTGAVAPPSLQHLGAVAPQYTPAPSPSPQYTAAPNPPPSDPEVIADALLKYEADYGEPFKLCHWWEVLKNEPKWLTYCERLKKDKNSSPPSIVIDVVQDIPRPEGSKAAKANRNGKRKMPEMADEMRDELDKFIAAQTAAREDHEGMKEFQLRISSEKLEAAKLAQQAEKDKKERKILDTYKELMMADTSGLDEDEKTERKKALKFMSLQLFGGEN</sequence>
<dbReference type="STRING" id="15368.A0A0Q3NP69"/>
<dbReference type="EnsemblPlants" id="KQK19366">
    <property type="protein sequence ID" value="KQK19366"/>
    <property type="gene ID" value="BRADI_1g48041v3"/>
</dbReference>
<evidence type="ECO:0000313" key="4">
    <source>
        <dbReference type="EnsemblPlants" id="KQK19366"/>
    </source>
</evidence>
<reference evidence="4" key="3">
    <citation type="submission" date="2018-08" db="UniProtKB">
        <authorList>
            <consortium name="EnsemblPlants"/>
        </authorList>
    </citation>
    <scope>IDENTIFICATION</scope>
    <source>
        <strain evidence="4">cv. Bd21</strain>
    </source>
</reference>
<proteinExistence type="predicted"/>
<organism evidence="3">
    <name type="scientific">Brachypodium distachyon</name>
    <name type="common">Purple false brome</name>
    <name type="synonym">Trachynia distachya</name>
    <dbReference type="NCBI Taxonomy" id="15368"/>
    <lineage>
        <taxon>Eukaryota</taxon>
        <taxon>Viridiplantae</taxon>
        <taxon>Streptophyta</taxon>
        <taxon>Embryophyta</taxon>
        <taxon>Tracheophyta</taxon>
        <taxon>Spermatophyta</taxon>
        <taxon>Magnoliopsida</taxon>
        <taxon>Liliopsida</taxon>
        <taxon>Poales</taxon>
        <taxon>Poaceae</taxon>
        <taxon>BOP clade</taxon>
        <taxon>Pooideae</taxon>
        <taxon>Stipodae</taxon>
        <taxon>Brachypodieae</taxon>
        <taxon>Brachypodium</taxon>
    </lineage>
</organism>
<dbReference type="Gramene" id="KQK19366">
    <property type="protein sequence ID" value="KQK19366"/>
    <property type="gene ID" value="BRADI_1g48041v3"/>
</dbReference>